<accession>A0A9P6RQI9</accession>
<feature type="compositionally biased region" description="Low complexity" evidence="2">
    <location>
        <begin position="85"/>
        <end position="100"/>
    </location>
</feature>
<name>A0A9P6RQI9_9FUNG</name>
<evidence type="ECO:0000313" key="3">
    <source>
        <dbReference type="EMBL" id="KAG0323987.1"/>
    </source>
</evidence>
<feature type="region of interest" description="Disordered" evidence="2">
    <location>
        <begin position="577"/>
        <end position="600"/>
    </location>
</feature>
<keyword evidence="1" id="KW-0175">Coiled coil</keyword>
<evidence type="ECO:0000313" key="4">
    <source>
        <dbReference type="Proteomes" id="UP000738325"/>
    </source>
</evidence>
<sequence>MKYIDPMSQTISAPILLPGTQQAPTVPALDLTEAGGSRSAATHQLTGSSHYSPRRSMSHSSSGGSPRGSSEAISRLATTLTLGPSNQNNSSNRQSLAGSTAMTTAVTTNNNVDNAFNPNSGLRRFPTLGNLKKLTNENSTLRVKIAELERYLTGLKEELILTHRQVHTKTLDAKLAEERKRIEIHELAQHIQRCEEDLLVRTSECEALQSKLQYQTKEQMMKIKRIHMLEAEVSQYRRLSTVTTTTTTSTAILGGGGASEGRRSSLDGHDLGVSRNATAACDSSAVYTAGASVTVKPMQKGASATISGSRENRTLWPEVFAATTSSASHDEELTAQLLTIQRLRGKNAHKDQMLEEFSAVIDGLQAKISHLEFEHKQQREEFLTKIARLETDLSRPEFLQRQQSQRAIIRVASDQSSVHQQHQPRNEVVSASSSDDSFNTAIVAGADNRSIVSSESGSVASRSTVNSVGYDYAIEHPKLLARYQALRVQHAQASEYVSSLESENQELKVQLLDISVNSSSSSSNSSSSGSGVIQSPAVIVIPSSSNYSLHHPVASTLAPLDIDALAVKNNNPVLWSSASTATPSPTTTGTSSTNSPSTVVAPALTRKSSLRYSRDGQQFLGAVESS</sequence>
<protein>
    <submittedName>
        <fullName evidence="3">Uncharacterized protein</fullName>
    </submittedName>
</protein>
<feature type="compositionally biased region" description="Low complexity" evidence="2">
    <location>
        <begin position="577"/>
        <end position="598"/>
    </location>
</feature>
<dbReference type="OrthoDB" id="2443620at2759"/>
<dbReference type="Proteomes" id="UP000738325">
    <property type="component" value="Unassembled WGS sequence"/>
</dbReference>
<feature type="region of interest" description="Disordered" evidence="2">
    <location>
        <begin position="34"/>
        <end position="100"/>
    </location>
</feature>
<organism evidence="3 4">
    <name type="scientific">Dissophora globulifera</name>
    <dbReference type="NCBI Taxonomy" id="979702"/>
    <lineage>
        <taxon>Eukaryota</taxon>
        <taxon>Fungi</taxon>
        <taxon>Fungi incertae sedis</taxon>
        <taxon>Mucoromycota</taxon>
        <taxon>Mortierellomycotina</taxon>
        <taxon>Mortierellomycetes</taxon>
        <taxon>Mortierellales</taxon>
        <taxon>Mortierellaceae</taxon>
        <taxon>Dissophora</taxon>
    </lineage>
</organism>
<gene>
    <name evidence="3" type="ORF">BGZ99_002295</name>
</gene>
<proteinExistence type="predicted"/>
<dbReference type="EMBL" id="JAAAIP010000167">
    <property type="protein sequence ID" value="KAG0323987.1"/>
    <property type="molecule type" value="Genomic_DNA"/>
</dbReference>
<keyword evidence="4" id="KW-1185">Reference proteome</keyword>
<reference evidence="3" key="1">
    <citation type="journal article" date="2020" name="Fungal Divers.">
        <title>Resolving the Mortierellaceae phylogeny through synthesis of multi-gene phylogenetics and phylogenomics.</title>
        <authorList>
            <person name="Vandepol N."/>
            <person name="Liber J."/>
            <person name="Desiro A."/>
            <person name="Na H."/>
            <person name="Kennedy M."/>
            <person name="Barry K."/>
            <person name="Grigoriev I.V."/>
            <person name="Miller A.N."/>
            <person name="O'Donnell K."/>
            <person name="Stajich J.E."/>
            <person name="Bonito G."/>
        </authorList>
    </citation>
    <scope>NUCLEOTIDE SEQUENCE</scope>
    <source>
        <strain evidence="3">REB-010B</strain>
    </source>
</reference>
<feature type="compositionally biased region" description="Low complexity" evidence="2">
    <location>
        <begin position="58"/>
        <end position="70"/>
    </location>
</feature>
<comment type="caution">
    <text evidence="3">The sequence shown here is derived from an EMBL/GenBank/DDBJ whole genome shotgun (WGS) entry which is preliminary data.</text>
</comment>
<dbReference type="AlphaFoldDB" id="A0A9P6RQI9"/>
<evidence type="ECO:0000256" key="2">
    <source>
        <dbReference type="SAM" id="MobiDB-lite"/>
    </source>
</evidence>
<feature type="coiled-coil region" evidence="1">
    <location>
        <begin position="131"/>
        <end position="158"/>
    </location>
</feature>
<evidence type="ECO:0000256" key="1">
    <source>
        <dbReference type="SAM" id="Coils"/>
    </source>
</evidence>
<feature type="region of interest" description="Disordered" evidence="2">
    <location>
        <begin position="414"/>
        <end position="433"/>
    </location>
</feature>